<dbReference type="EMBL" id="JAAGAX010000006">
    <property type="protein sequence ID" value="KAF2312887.1"/>
    <property type="molecule type" value="Genomic_DNA"/>
</dbReference>
<gene>
    <name evidence="1" type="ORF">GH714_040945</name>
</gene>
<keyword evidence="2" id="KW-1185">Reference proteome</keyword>
<comment type="caution">
    <text evidence="1">The sequence shown here is derived from an EMBL/GenBank/DDBJ whole genome shotgun (WGS) entry which is preliminary data.</text>
</comment>
<sequence>MRQVSKERPWLWAWWKRTGGTVEEELAKVEQKVKEGGESYRVEDESRHVKMVSSLSTSNYEANLIAQVLHQ</sequence>
<accession>A0A6A6MIW8</accession>
<protein>
    <submittedName>
        <fullName evidence="1">Uncharacterized protein</fullName>
    </submittedName>
</protein>
<organism evidence="1 2">
    <name type="scientific">Hevea brasiliensis</name>
    <name type="common">Para rubber tree</name>
    <name type="synonym">Siphonia brasiliensis</name>
    <dbReference type="NCBI Taxonomy" id="3981"/>
    <lineage>
        <taxon>Eukaryota</taxon>
        <taxon>Viridiplantae</taxon>
        <taxon>Streptophyta</taxon>
        <taxon>Embryophyta</taxon>
        <taxon>Tracheophyta</taxon>
        <taxon>Spermatophyta</taxon>
        <taxon>Magnoliopsida</taxon>
        <taxon>eudicotyledons</taxon>
        <taxon>Gunneridae</taxon>
        <taxon>Pentapetalae</taxon>
        <taxon>rosids</taxon>
        <taxon>fabids</taxon>
        <taxon>Malpighiales</taxon>
        <taxon>Euphorbiaceae</taxon>
        <taxon>Crotonoideae</taxon>
        <taxon>Micrandreae</taxon>
        <taxon>Hevea</taxon>
    </lineage>
</organism>
<evidence type="ECO:0000313" key="2">
    <source>
        <dbReference type="Proteomes" id="UP000467840"/>
    </source>
</evidence>
<reference evidence="1 2" key="1">
    <citation type="journal article" date="2020" name="Mol. Plant">
        <title>The Chromosome-Based Rubber Tree Genome Provides New Insights into Spurge Genome Evolution and Rubber Biosynthesis.</title>
        <authorList>
            <person name="Liu J."/>
            <person name="Shi C."/>
            <person name="Shi C.C."/>
            <person name="Li W."/>
            <person name="Zhang Q.J."/>
            <person name="Zhang Y."/>
            <person name="Li K."/>
            <person name="Lu H.F."/>
            <person name="Shi C."/>
            <person name="Zhu S.T."/>
            <person name="Xiao Z.Y."/>
            <person name="Nan H."/>
            <person name="Yue Y."/>
            <person name="Zhu X.G."/>
            <person name="Wu Y."/>
            <person name="Hong X.N."/>
            <person name="Fan G.Y."/>
            <person name="Tong Y."/>
            <person name="Zhang D."/>
            <person name="Mao C.L."/>
            <person name="Liu Y.L."/>
            <person name="Hao S.J."/>
            <person name="Liu W.Q."/>
            <person name="Lv M.Q."/>
            <person name="Zhang H.B."/>
            <person name="Liu Y."/>
            <person name="Hu-Tang G.R."/>
            <person name="Wang J.P."/>
            <person name="Wang J.H."/>
            <person name="Sun Y.H."/>
            <person name="Ni S.B."/>
            <person name="Chen W.B."/>
            <person name="Zhang X.C."/>
            <person name="Jiao Y.N."/>
            <person name="Eichler E.E."/>
            <person name="Li G.H."/>
            <person name="Liu X."/>
            <person name="Gao L.Z."/>
        </authorList>
    </citation>
    <scope>NUCLEOTIDE SEQUENCE [LARGE SCALE GENOMIC DNA]</scope>
    <source>
        <strain evidence="2">cv. GT1</strain>
        <tissue evidence="1">Leaf</tissue>
    </source>
</reference>
<dbReference type="AlphaFoldDB" id="A0A6A6MIW8"/>
<name>A0A6A6MIW8_HEVBR</name>
<dbReference type="Proteomes" id="UP000467840">
    <property type="component" value="Chromosome 14"/>
</dbReference>
<proteinExistence type="predicted"/>
<evidence type="ECO:0000313" key="1">
    <source>
        <dbReference type="EMBL" id="KAF2312887.1"/>
    </source>
</evidence>